<sequence length="127" mass="14310">MAQRAFIKKGDLIFVLAFLAFVAGVLWYRQTQPPVEGNWAVVTVDSQEVARYELSAHQESHLVDLSPYGVEVELELVDHQIRFRESDCPDHICVNTGFISQEFQSAVCLPNKTAIAIYTPEDLPPHP</sequence>
<reference evidence="2" key="1">
    <citation type="submission" date="2019-11" db="EMBL/GenBank/DDBJ databases">
        <authorList>
            <person name="Feng L."/>
        </authorList>
    </citation>
    <scope>NUCLEOTIDE SEQUENCE</scope>
    <source>
        <strain evidence="2">AundefinedLFYP135</strain>
    </source>
</reference>
<dbReference type="CDD" id="cd09846">
    <property type="entry name" value="DUF1312"/>
    <property type="match status" value="1"/>
</dbReference>
<dbReference type="InterPro" id="IPR038690">
    <property type="entry name" value="NusG_2_sf"/>
</dbReference>
<keyword evidence="1" id="KW-0472">Membrane</keyword>
<protein>
    <submittedName>
        <fullName evidence="2">Uncharacterized protein</fullName>
    </submittedName>
</protein>
<gene>
    <name evidence="2" type="ORF">AULFYP135_01842</name>
</gene>
<dbReference type="AlphaFoldDB" id="A0A6N2UC17"/>
<keyword evidence="1" id="KW-1133">Transmembrane helix</keyword>
<organism evidence="2">
    <name type="scientific">uncultured Anaerotruncus sp</name>
    <dbReference type="NCBI Taxonomy" id="905011"/>
    <lineage>
        <taxon>Bacteria</taxon>
        <taxon>Bacillati</taxon>
        <taxon>Bacillota</taxon>
        <taxon>Clostridia</taxon>
        <taxon>Eubacteriales</taxon>
        <taxon>Oscillospiraceae</taxon>
        <taxon>Anaerotruncus</taxon>
        <taxon>environmental samples</taxon>
    </lineage>
</organism>
<proteinExistence type="predicted"/>
<name>A0A6N2UC17_9FIRM</name>
<dbReference type="Pfam" id="PF07009">
    <property type="entry name" value="NusG_II"/>
    <property type="match status" value="1"/>
</dbReference>
<dbReference type="Gene3D" id="2.60.320.10">
    <property type="entry name" value="N-utilization substance G protein NusG, insert domain"/>
    <property type="match status" value="1"/>
</dbReference>
<feature type="transmembrane region" description="Helical" evidence="1">
    <location>
        <begin position="12"/>
        <end position="28"/>
    </location>
</feature>
<dbReference type="EMBL" id="CACRSL010000003">
    <property type="protein sequence ID" value="VYT14939.1"/>
    <property type="molecule type" value="Genomic_DNA"/>
</dbReference>
<accession>A0A6N2UC17</accession>
<evidence type="ECO:0000313" key="2">
    <source>
        <dbReference type="EMBL" id="VYT14939.1"/>
    </source>
</evidence>
<evidence type="ECO:0000256" key="1">
    <source>
        <dbReference type="SAM" id="Phobius"/>
    </source>
</evidence>
<keyword evidence="1" id="KW-0812">Transmembrane</keyword>